<feature type="region of interest" description="Disordered" evidence="2">
    <location>
        <begin position="55"/>
        <end position="88"/>
    </location>
</feature>
<dbReference type="GO" id="GO:0005737">
    <property type="term" value="C:cytoplasm"/>
    <property type="evidence" value="ECO:0000318"/>
    <property type="project" value="GO_Central"/>
</dbReference>
<evidence type="ECO:0000313" key="4">
    <source>
        <dbReference type="RefSeq" id="XP_021854492.2"/>
    </source>
</evidence>
<dbReference type="PANTHER" id="PTHR15323:SF6">
    <property type="entry name" value="CELL DIVISION CYCLE PROTEIN 123 HOMOLOG"/>
    <property type="match status" value="1"/>
</dbReference>
<dbReference type="RefSeq" id="XP_021854492.2">
    <property type="nucleotide sequence ID" value="XM_021998800.2"/>
</dbReference>
<proteinExistence type="inferred from homology"/>
<dbReference type="PANTHER" id="PTHR15323">
    <property type="entry name" value="D123 PROTEIN"/>
    <property type="match status" value="1"/>
</dbReference>
<evidence type="ECO:0000256" key="1">
    <source>
        <dbReference type="ARBA" id="ARBA00011047"/>
    </source>
</evidence>
<evidence type="ECO:0000256" key="2">
    <source>
        <dbReference type="SAM" id="MobiDB-lite"/>
    </source>
</evidence>
<reference evidence="3" key="1">
    <citation type="journal article" date="2021" name="Nat. Commun.">
        <title>Genomic analyses provide insights into spinach domestication and the genetic basis of agronomic traits.</title>
        <authorList>
            <person name="Cai X."/>
            <person name="Sun X."/>
            <person name="Xu C."/>
            <person name="Sun H."/>
            <person name="Wang X."/>
            <person name="Ge C."/>
            <person name="Zhang Z."/>
            <person name="Wang Q."/>
            <person name="Fei Z."/>
            <person name="Jiao C."/>
            <person name="Wang Q."/>
        </authorList>
    </citation>
    <scope>NUCLEOTIDE SEQUENCE [LARGE SCALE GENOMIC DNA]</scope>
    <source>
        <strain evidence="3">cv. Varoflay</strain>
    </source>
</reference>
<accession>A0A9R0ISS8</accession>
<dbReference type="Pfam" id="PF07065">
    <property type="entry name" value="D123"/>
    <property type="match status" value="1"/>
</dbReference>
<keyword evidence="3" id="KW-1185">Reference proteome</keyword>
<evidence type="ECO:0000313" key="3">
    <source>
        <dbReference type="Proteomes" id="UP000813463"/>
    </source>
</evidence>
<organism evidence="3 4">
    <name type="scientific">Spinacia oleracea</name>
    <name type="common">Spinach</name>
    <dbReference type="NCBI Taxonomy" id="3562"/>
    <lineage>
        <taxon>Eukaryota</taxon>
        <taxon>Viridiplantae</taxon>
        <taxon>Streptophyta</taxon>
        <taxon>Embryophyta</taxon>
        <taxon>Tracheophyta</taxon>
        <taxon>Spermatophyta</taxon>
        <taxon>Magnoliopsida</taxon>
        <taxon>eudicotyledons</taxon>
        <taxon>Gunneridae</taxon>
        <taxon>Pentapetalae</taxon>
        <taxon>Caryophyllales</taxon>
        <taxon>Chenopodiaceae</taxon>
        <taxon>Chenopodioideae</taxon>
        <taxon>Anserineae</taxon>
        <taxon>Spinacia</taxon>
    </lineage>
</organism>
<dbReference type="InterPro" id="IPR009772">
    <property type="entry name" value="CDC123"/>
</dbReference>
<dbReference type="AlphaFoldDB" id="A0A9R0ISS8"/>
<reference evidence="4" key="2">
    <citation type="submission" date="2025-08" db="UniProtKB">
        <authorList>
            <consortium name="RefSeq"/>
        </authorList>
    </citation>
    <scope>IDENTIFICATION</scope>
    <source>
        <tissue evidence="4">Leaf</tissue>
    </source>
</reference>
<dbReference type="KEGG" id="soe:110793867"/>
<feature type="compositionally biased region" description="Acidic residues" evidence="2">
    <location>
        <begin position="66"/>
        <end position="81"/>
    </location>
</feature>
<protein>
    <submittedName>
        <fullName evidence="4">LOW QUALITY PROTEIN: uncharacterized protein</fullName>
    </submittedName>
</protein>
<gene>
    <name evidence="4" type="primary">LOC110793867</name>
</gene>
<sequence length="206" mass="23829">MKLEEVNCCQIQEWYPNFKSVSIKTVIHELQESFIQYLVEDFGAFLLPTSVSNENGMPNRIHKPEDEEDYQVLERSEDESEYPSPPPSFQELELKLKESIESLGGTVFPKLNWSSPKDTAWISSTGTLKCTSFSEISLLLKSSDSVIHDLRHPYDSCSDKTLSRPPHFYLALRKWYPSLRPEMEFHCFFLCSLLVGISQREVTAFY</sequence>
<dbReference type="GeneID" id="110793867"/>
<comment type="similarity">
    <text evidence="1">Belongs to the CDC123 family.</text>
</comment>
<name>A0A9R0ISS8_SPIOL</name>
<dbReference type="Proteomes" id="UP000813463">
    <property type="component" value="Chromosome 4"/>
</dbReference>